<evidence type="ECO:0000259" key="1">
    <source>
        <dbReference type="Pfam" id="PF08242"/>
    </source>
</evidence>
<keyword evidence="3" id="KW-1185">Reference proteome</keyword>
<dbReference type="InterPro" id="IPR013217">
    <property type="entry name" value="Methyltransf_12"/>
</dbReference>
<keyword evidence="2" id="KW-0808">Transferase</keyword>
<evidence type="ECO:0000313" key="2">
    <source>
        <dbReference type="EMBL" id="PTD96909.1"/>
    </source>
</evidence>
<protein>
    <submittedName>
        <fullName evidence="2">Class I SAM-dependent methyltransferase</fullName>
    </submittedName>
</protein>
<dbReference type="AlphaFoldDB" id="A0A2T4IGL2"/>
<organism evidence="2 3">
    <name type="scientific">Pseudothauera lacus</name>
    <dbReference type="NCBI Taxonomy" id="2136175"/>
    <lineage>
        <taxon>Bacteria</taxon>
        <taxon>Pseudomonadati</taxon>
        <taxon>Pseudomonadota</taxon>
        <taxon>Betaproteobacteria</taxon>
        <taxon>Rhodocyclales</taxon>
        <taxon>Zoogloeaceae</taxon>
        <taxon>Pseudothauera</taxon>
    </lineage>
</organism>
<dbReference type="OrthoDB" id="9791837at2"/>
<gene>
    <name evidence="2" type="ORF">C8261_05730</name>
</gene>
<sequence>MNQFDHKATAWDDDPVKHARAQAVAAGIRAMVALRPSMRALEFGCGTGLLGFALRDEFAHLTLADNSPGMLAVLRDKIAAAGIANVAPLHFELGAGEAPAGPYDVVFSLMTLHHIADSARALADLNALLAPGGSLCIADLDAEDGSFHGEGFDGHNGFERSTLAALAEAAGFCAVRFDTVFTMEKGARRYPLFLMVAERAAG</sequence>
<dbReference type="SUPFAM" id="SSF53335">
    <property type="entry name" value="S-adenosyl-L-methionine-dependent methyltransferases"/>
    <property type="match status" value="1"/>
</dbReference>
<comment type="caution">
    <text evidence="2">The sequence shown here is derived from an EMBL/GenBank/DDBJ whole genome shotgun (WGS) entry which is preliminary data.</text>
</comment>
<feature type="domain" description="Methyltransferase type 12" evidence="1">
    <location>
        <begin position="41"/>
        <end position="135"/>
    </location>
</feature>
<evidence type="ECO:0000313" key="3">
    <source>
        <dbReference type="Proteomes" id="UP000241193"/>
    </source>
</evidence>
<reference evidence="2 3" key="1">
    <citation type="submission" date="2018-03" db="EMBL/GenBank/DDBJ databases">
        <authorList>
            <person name="Keele B.F."/>
        </authorList>
    </citation>
    <scope>NUCLEOTIDE SEQUENCE [LARGE SCALE GENOMIC DNA]</scope>
    <source>
        <strain evidence="2 3">D20</strain>
    </source>
</reference>
<reference evidence="2 3" key="2">
    <citation type="submission" date="2018-04" db="EMBL/GenBank/DDBJ databases">
        <title>Thauera lacus sp. nov., isolated from an saline lake in Inner Mongolia, China.</title>
        <authorList>
            <person name="Liang Q.-Y."/>
        </authorList>
    </citation>
    <scope>NUCLEOTIDE SEQUENCE [LARGE SCALE GENOMIC DNA]</scope>
    <source>
        <strain evidence="2 3">D20</strain>
    </source>
</reference>
<dbReference type="Proteomes" id="UP000241193">
    <property type="component" value="Unassembled WGS sequence"/>
</dbReference>
<dbReference type="EMBL" id="PZKC01000004">
    <property type="protein sequence ID" value="PTD96909.1"/>
    <property type="molecule type" value="Genomic_DNA"/>
</dbReference>
<dbReference type="RefSeq" id="WP_107492718.1">
    <property type="nucleotide sequence ID" value="NZ_PZKC01000004.1"/>
</dbReference>
<proteinExistence type="predicted"/>
<dbReference type="InterPro" id="IPR029063">
    <property type="entry name" value="SAM-dependent_MTases_sf"/>
</dbReference>
<name>A0A2T4IGL2_9RHOO</name>
<keyword evidence="2" id="KW-0489">Methyltransferase</keyword>
<dbReference type="GO" id="GO:0032259">
    <property type="term" value="P:methylation"/>
    <property type="evidence" value="ECO:0007669"/>
    <property type="project" value="UniProtKB-KW"/>
</dbReference>
<dbReference type="Gene3D" id="3.40.50.150">
    <property type="entry name" value="Vaccinia Virus protein VP39"/>
    <property type="match status" value="1"/>
</dbReference>
<accession>A0A2T4IGL2</accession>
<dbReference type="Pfam" id="PF08242">
    <property type="entry name" value="Methyltransf_12"/>
    <property type="match status" value="1"/>
</dbReference>
<dbReference type="PANTHER" id="PTHR43861">
    <property type="entry name" value="TRANS-ACONITATE 2-METHYLTRANSFERASE-RELATED"/>
    <property type="match status" value="1"/>
</dbReference>
<dbReference type="GO" id="GO:0008168">
    <property type="term" value="F:methyltransferase activity"/>
    <property type="evidence" value="ECO:0007669"/>
    <property type="project" value="UniProtKB-KW"/>
</dbReference>
<dbReference type="CDD" id="cd02440">
    <property type="entry name" value="AdoMet_MTases"/>
    <property type="match status" value="1"/>
</dbReference>